<evidence type="ECO:0000313" key="2">
    <source>
        <dbReference type="Proteomes" id="UP000201458"/>
    </source>
</evidence>
<keyword evidence="2" id="KW-1185">Reference proteome</keyword>
<gene>
    <name evidence="1" type="primary">140</name>
    <name evidence="1" type="ORF">PBI_SMOOTHIE_140</name>
</gene>
<dbReference type="Proteomes" id="UP000201458">
    <property type="component" value="Segment"/>
</dbReference>
<evidence type="ECO:0000313" key="1">
    <source>
        <dbReference type="EMBL" id="ANA86296.1"/>
    </source>
</evidence>
<reference evidence="1 2" key="1">
    <citation type="submission" date="2016-03" db="EMBL/GenBank/DDBJ databases">
        <authorList>
            <person name="Montgomery M.T."/>
            <person name="Guerrero C.A."/>
            <person name="Mavrich T.N."/>
            <person name="Pope W.H."/>
            <person name="Garlena R.A."/>
            <person name="Russell D.A."/>
            <person name="Jacobs-Sera D."/>
            <person name="Hendrix R.W."/>
            <person name="Hatfull G.F."/>
        </authorList>
    </citation>
    <scope>NUCLEOTIDE SEQUENCE [LARGE SCALE GENOMIC DNA]</scope>
</reference>
<proteinExistence type="predicted"/>
<sequence>MTIFYVDIERRAAEVDPSTFAEELEAAGFESMTDIYNSLVNFLVEARFDTFPQFTAEVLYRDFGGGVTDYRGLVAGHCVDSRGRFTVLMANGDKILILKPREGEV</sequence>
<name>A0A160DEH0_9CAUD</name>
<dbReference type="EMBL" id="KU998244">
    <property type="protein sequence ID" value="ANA86296.1"/>
    <property type="molecule type" value="Genomic_DNA"/>
</dbReference>
<dbReference type="GeneID" id="28378599"/>
<organism evidence="1 2">
    <name type="scientific">Gordonia phage Smoothie</name>
    <dbReference type="NCBI Taxonomy" id="1838078"/>
    <lineage>
        <taxon>Viruses</taxon>
        <taxon>Duplodnaviria</taxon>
        <taxon>Heunggongvirae</taxon>
        <taxon>Uroviricota</taxon>
        <taxon>Caudoviricetes</taxon>
        <taxon>Smoothievirus</taxon>
        <taxon>Smoothievirus smoothie</taxon>
    </lineage>
</organism>
<dbReference type="KEGG" id="vg:28378599"/>
<protein>
    <submittedName>
        <fullName evidence="1">Uncharacterized protein</fullName>
    </submittedName>
</protein>
<accession>A0A160DEH0</accession>
<dbReference type="RefSeq" id="YP_009269253.1">
    <property type="nucleotide sequence ID" value="NC_030696.1"/>
</dbReference>